<keyword evidence="6" id="KW-0624">Polysaccharide degradation</keyword>
<evidence type="ECO:0000256" key="4">
    <source>
        <dbReference type="ARBA" id="ARBA00023277"/>
    </source>
</evidence>
<comment type="caution">
    <text evidence="11">The sequence shown here is derived from an EMBL/GenBank/DDBJ whole genome shotgun (WGS) entry which is preliminary data.</text>
</comment>
<keyword evidence="3" id="KW-0146">Chitin degradation</keyword>
<evidence type="ECO:0000256" key="8">
    <source>
        <dbReference type="RuleBase" id="RU004453"/>
    </source>
</evidence>
<dbReference type="Proteomes" id="UP001150569">
    <property type="component" value="Unassembled WGS sequence"/>
</dbReference>
<dbReference type="InterPro" id="IPR001223">
    <property type="entry name" value="Glyco_hydro18_cat"/>
</dbReference>
<evidence type="ECO:0000313" key="12">
    <source>
        <dbReference type="Proteomes" id="UP001150569"/>
    </source>
</evidence>
<evidence type="ECO:0000256" key="1">
    <source>
        <dbReference type="ARBA" id="ARBA00000822"/>
    </source>
</evidence>
<dbReference type="OrthoDB" id="76388at2759"/>
<organism evidence="11 12">
    <name type="scientific">Tieghemiomyces parasiticus</name>
    <dbReference type="NCBI Taxonomy" id="78921"/>
    <lineage>
        <taxon>Eukaryota</taxon>
        <taxon>Fungi</taxon>
        <taxon>Fungi incertae sedis</taxon>
        <taxon>Zoopagomycota</taxon>
        <taxon>Kickxellomycotina</taxon>
        <taxon>Dimargaritomycetes</taxon>
        <taxon>Dimargaritales</taxon>
        <taxon>Dimargaritaceae</taxon>
        <taxon>Tieghemiomyces</taxon>
    </lineage>
</organism>
<dbReference type="GO" id="GO:0000272">
    <property type="term" value="P:polysaccharide catabolic process"/>
    <property type="evidence" value="ECO:0007669"/>
    <property type="project" value="UniProtKB-KW"/>
</dbReference>
<evidence type="ECO:0000256" key="3">
    <source>
        <dbReference type="ARBA" id="ARBA00023024"/>
    </source>
</evidence>
<dbReference type="GO" id="GO:0008061">
    <property type="term" value="F:chitin binding"/>
    <property type="evidence" value="ECO:0007669"/>
    <property type="project" value="InterPro"/>
</dbReference>
<feature type="chain" id="PRO_5040930171" description="GH18 domain-containing protein" evidence="9">
    <location>
        <begin position="27"/>
        <end position="412"/>
    </location>
</feature>
<dbReference type="GO" id="GO:0008843">
    <property type="term" value="F:endochitinase activity"/>
    <property type="evidence" value="ECO:0007669"/>
    <property type="project" value="UniProtKB-EC"/>
</dbReference>
<keyword evidence="2 7" id="KW-0378">Hydrolase</keyword>
<protein>
    <recommendedName>
        <fullName evidence="10">GH18 domain-containing protein</fullName>
    </recommendedName>
</protein>
<gene>
    <name evidence="11" type="ORF">IWQ60_008890</name>
</gene>
<dbReference type="PROSITE" id="PS01095">
    <property type="entry name" value="GH18_1"/>
    <property type="match status" value="1"/>
</dbReference>
<evidence type="ECO:0000256" key="2">
    <source>
        <dbReference type="ARBA" id="ARBA00022801"/>
    </source>
</evidence>
<dbReference type="InterPro" id="IPR001579">
    <property type="entry name" value="Glyco_hydro_18_chit_AS"/>
</dbReference>
<dbReference type="Gene3D" id="3.20.20.80">
    <property type="entry name" value="Glycosidases"/>
    <property type="match status" value="1"/>
</dbReference>
<keyword evidence="12" id="KW-1185">Reference proteome</keyword>
<keyword evidence="9" id="KW-0732">Signal</keyword>
<name>A0A9W8DM50_9FUNG</name>
<sequence length="412" mass="45904">MLPCLRKPVWLLQAVALATLLPVVYSHIIAGYYADWTSVTLPADKIPYSSMTHLFYAFGSIAANGTIGLENEKLLRTVIEHAHHHKVKVLLSLGGYSGSVDISAVMRDETLRNVLSNNIATYIRWLDLDGIDLDWEFPGMAGTKCNLFDPAQDSNNLLTFLASLHSNLAANFPRDPKLITMAVRGETFMKDEKPMTDIAPFARYLDFVNVMLYDIYGASWSPTAGPNAPLFSKDGTFSVQQAIDNWTQARFPASKLVMGLPMYGRSFTVVETPTRTNLYVKIRNTQDSGDSDDALYTPPCPKEPTTYSGVWKWRNLRSQGVLTNATTAGAGWVRYFDDQSGTPWLYNAQNRTVISYDDPLTFQSKFRLAIANRLAGVMVWDLNQDNGELMGALQPYRQTAVVLGALMQGRET</sequence>
<keyword evidence="5 7" id="KW-0326">Glycosidase</keyword>
<evidence type="ECO:0000256" key="9">
    <source>
        <dbReference type="SAM" id="SignalP"/>
    </source>
</evidence>
<accession>A0A9W8DM50</accession>
<proteinExistence type="inferred from homology"/>
<dbReference type="SUPFAM" id="SSF54556">
    <property type="entry name" value="Chitinase insertion domain"/>
    <property type="match status" value="1"/>
</dbReference>
<evidence type="ECO:0000313" key="11">
    <source>
        <dbReference type="EMBL" id="KAJ1914235.1"/>
    </source>
</evidence>
<feature type="signal peptide" evidence="9">
    <location>
        <begin position="1"/>
        <end position="26"/>
    </location>
</feature>
<evidence type="ECO:0000259" key="10">
    <source>
        <dbReference type="PROSITE" id="PS51910"/>
    </source>
</evidence>
<feature type="domain" description="GH18" evidence="10">
    <location>
        <begin position="27"/>
        <end position="400"/>
    </location>
</feature>
<dbReference type="InterPro" id="IPR017853">
    <property type="entry name" value="GH"/>
</dbReference>
<dbReference type="GO" id="GO:0005576">
    <property type="term" value="C:extracellular region"/>
    <property type="evidence" value="ECO:0007669"/>
    <property type="project" value="TreeGrafter"/>
</dbReference>
<dbReference type="PANTHER" id="PTHR11177:SF392">
    <property type="entry name" value="HAP41P"/>
    <property type="match status" value="1"/>
</dbReference>
<dbReference type="SUPFAM" id="SSF51445">
    <property type="entry name" value="(Trans)glycosidases"/>
    <property type="match status" value="1"/>
</dbReference>
<keyword evidence="4" id="KW-0119">Carbohydrate metabolism</keyword>
<comment type="similarity">
    <text evidence="8">Belongs to the glycosyl hydrolase 18 family.</text>
</comment>
<dbReference type="InterPro" id="IPR050314">
    <property type="entry name" value="Glycosyl_Hydrlase_18"/>
</dbReference>
<dbReference type="PROSITE" id="PS51910">
    <property type="entry name" value="GH18_2"/>
    <property type="match status" value="1"/>
</dbReference>
<evidence type="ECO:0000256" key="6">
    <source>
        <dbReference type="ARBA" id="ARBA00023326"/>
    </source>
</evidence>
<dbReference type="InterPro" id="IPR029070">
    <property type="entry name" value="Chitinase_insertion_sf"/>
</dbReference>
<dbReference type="GO" id="GO:0006032">
    <property type="term" value="P:chitin catabolic process"/>
    <property type="evidence" value="ECO:0007669"/>
    <property type="project" value="UniProtKB-KW"/>
</dbReference>
<dbReference type="AlphaFoldDB" id="A0A9W8DM50"/>
<dbReference type="PANTHER" id="PTHR11177">
    <property type="entry name" value="CHITINASE"/>
    <property type="match status" value="1"/>
</dbReference>
<evidence type="ECO:0000256" key="5">
    <source>
        <dbReference type="ARBA" id="ARBA00023295"/>
    </source>
</evidence>
<comment type="catalytic activity">
    <reaction evidence="1">
        <text>Random endo-hydrolysis of N-acetyl-beta-D-glucosaminide (1-&gt;4)-beta-linkages in chitin and chitodextrins.</text>
        <dbReference type="EC" id="3.2.1.14"/>
    </reaction>
</comment>
<dbReference type="Pfam" id="PF00704">
    <property type="entry name" value="Glyco_hydro_18"/>
    <property type="match status" value="1"/>
</dbReference>
<dbReference type="SMART" id="SM00636">
    <property type="entry name" value="Glyco_18"/>
    <property type="match status" value="1"/>
</dbReference>
<dbReference type="EMBL" id="JANBPT010000696">
    <property type="protein sequence ID" value="KAJ1914235.1"/>
    <property type="molecule type" value="Genomic_DNA"/>
</dbReference>
<evidence type="ECO:0000256" key="7">
    <source>
        <dbReference type="RuleBase" id="RU000489"/>
    </source>
</evidence>
<reference evidence="11" key="1">
    <citation type="submission" date="2022-07" db="EMBL/GenBank/DDBJ databases">
        <title>Phylogenomic reconstructions and comparative analyses of Kickxellomycotina fungi.</title>
        <authorList>
            <person name="Reynolds N.K."/>
            <person name="Stajich J.E."/>
            <person name="Barry K."/>
            <person name="Grigoriev I.V."/>
            <person name="Crous P."/>
            <person name="Smith M.E."/>
        </authorList>
    </citation>
    <scope>NUCLEOTIDE SEQUENCE</scope>
    <source>
        <strain evidence="11">RSA 861</strain>
    </source>
</reference>
<dbReference type="Gene3D" id="3.10.50.10">
    <property type="match status" value="1"/>
</dbReference>
<dbReference type="InterPro" id="IPR011583">
    <property type="entry name" value="Chitinase_II/V-like_cat"/>
</dbReference>